<organism evidence="5 6">
    <name type="scientific">Rhamnusium bicolor</name>
    <dbReference type="NCBI Taxonomy" id="1586634"/>
    <lineage>
        <taxon>Eukaryota</taxon>
        <taxon>Metazoa</taxon>
        <taxon>Ecdysozoa</taxon>
        <taxon>Arthropoda</taxon>
        <taxon>Hexapoda</taxon>
        <taxon>Insecta</taxon>
        <taxon>Pterygota</taxon>
        <taxon>Neoptera</taxon>
        <taxon>Endopterygota</taxon>
        <taxon>Coleoptera</taxon>
        <taxon>Polyphaga</taxon>
        <taxon>Cucujiformia</taxon>
        <taxon>Chrysomeloidea</taxon>
        <taxon>Cerambycidae</taxon>
        <taxon>Lepturinae</taxon>
        <taxon>Rhagiini</taxon>
        <taxon>Rhamnusium</taxon>
    </lineage>
</organism>
<sequence>MKIFVVFAFILTAANAGVLNGGASFIQSAPITRLATPLAVATPVTKAVVPEPYDPNPQYSYGYEVQDPLTGDSHGQIETRSGDVVQGSYALLDSDGTKRVVEYTADPINGFNAVVSKQPIVAKALVAAPAIAKVAAPLAVPGPVAVPAPAAVPVPAPIAAAPLIRFPLARTSLIQPAPVSSSLAAPWINTSTLQSSVIHSSALPSPLLRTSPFAGAQLLGVPIYSPLLRTATVAKIW</sequence>
<dbReference type="GO" id="GO:0031012">
    <property type="term" value="C:extracellular matrix"/>
    <property type="evidence" value="ECO:0007669"/>
    <property type="project" value="TreeGrafter"/>
</dbReference>
<evidence type="ECO:0000313" key="5">
    <source>
        <dbReference type="EMBL" id="KAJ8943450.1"/>
    </source>
</evidence>
<keyword evidence="1 3" id="KW-0193">Cuticle</keyword>
<evidence type="ECO:0000256" key="2">
    <source>
        <dbReference type="ARBA" id="ARBA00022737"/>
    </source>
</evidence>
<evidence type="ECO:0008006" key="7">
    <source>
        <dbReference type="Google" id="ProtNLM"/>
    </source>
</evidence>
<dbReference type="InterPro" id="IPR031311">
    <property type="entry name" value="CHIT_BIND_RR_consensus"/>
</dbReference>
<feature type="chain" id="PRO_5043563879" description="Cuticle protein" evidence="4">
    <location>
        <begin position="17"/>
        <end position="237"/>
    </location>
</feature>
<dbReference type="InterPro" id="IPR051217">
    <property type="entry name" value="Insect_Cuticle_Struc_Prot"/>
</dbReference>
<feature type="signal peptide" evidence="4">
    <location>
        <begin position="1"/>
        <end position="16"/>
    </location>
</feature>
<gene>
    <name evidence="5" type="ORF">NQ314_009732</name>
</gene>
<evidence type="ECO:0000313" key="6">
    <source>
        <dbReference type="Proteomes" id="UP001162156"/>
    </source>
</evidence>
<dbReference type="GO" id="GO:0005615">
    <property type="term" value="C:extracellular space"/>
    <property type="evidence" value="ECO:0007669"/>
    <property type="project" value="TreeGrafter"/>
</dbReference>
<comment type="caution">
    <text evidence="5">The sequence shown here is derived from an EMBL/GenBank/DDBJ whole genome shotgun (WGS) entry which is preliminary data.</text>
</comment>
<keyword evidence="6" id="KW-1185">Reference proteome</keyword>
<dbReference type="PRINTS" id="PR00947">
    <property type="entry name" value="CUTICLE"/>
</dbReference>
<dbReference type="PANTHER" id="PTHR12236:SF94">
    <property type="entry name" value="CCP84AA-RELATED"/>
    <property type="match status" value="1"/>
</dbReference>
<evidence type="ECO:0000256" key="4">
    <source>
        <dbReference type="SAM" id="SignalP"/>
    </source>
</evidence>
<dbReference type="Pfam" id="PF00379">
    <property type="entry name" value="Chitin_bind_4"/>
    <property type="match status" value="1"/>
</dbReference>
<evidence type="ECO:0000256" key="3">
    <source>
        <dbReference type="PROSITE-ProRule" id="PRU00497"/>
    </source>
</evidence>
<name>A0AAV8XWE1_9CUCU</name>
<accession>A0AAV8XWE1</accession>
<reference evidence="5" key="1">
    <citation type="journal article" date="2023" name="Insect Mol. Biol.">
        <title>Genome sequencing provides insights into the evolution of gene families encoding plant cell wall-degrading enzymes in longhorned beetles.</title>
        <authorList>
            <person name="Shin N.R."/>
            <person name="Okamura Y."/>
            <person name="Kirsch R."/>
            <person name="Pauchet Y."/>
        </authorList>
    </citation>
    <scope>NUCLEOTIDE SEQUENCE</scope>
    <source>
        <strain evidence="5">RBIC_L_NR</strain>
    </source>
</reference>
<keyword evidence="2" id="KW-0677">Repeat</keyword>
<dbReference type="Proteomes" id="UP001162156">
    <property type="component" value="Unassembled WGS sequence"/>
</dbReference>
<dbReference type="AlphaFoldDB" id="A0AAV8XWE1"/>
<dbReference type="InterPro" id="IPR000618">
    <property type="entry name" value="Insect_cuticle"/>
</dbReference>
<dbReference type="PANTHER" id="PTHR12236">
    <property type="entry name" value="STRUCTURAL CONTITUENT OF CUTICLE"/>
    <property type="match status" value="1"/>
</dbReference>
<evidence type="ECO:0000256" key="1">
    <source>
        <dbReference type="ARBA" id="ARBA00022460"/>
    </source>
</evidence>
<dbReference type="EMBL" id="JANEYF010002677">
    <property type="protein sequence ID" value="KAJ8943450.1"/>
    <property type="molecule type" value="Genomic_DNA"/>
</dbReference>
<dbReference type="GO" id="GO:0042302">
    <property type="term" value="F:structural constituent of cuticle"/>
    <property type="evidence" value="ECO:0007669"/>
    <property type="project" value="UniProtKB-UniRule"/>
</dbReference>
<proteinExistence type="predicted"/>
<dbReference type="PROSITE" id="PS51155">
    <property type="entry name" value="CHIT_BIND_RR_2"/>
    <property type="match status" value="1"/>
</dbReference>
<dbReference type="PROSITE" id="PS00233">
    <property type="entry name" value="CHIT_BIND_RR_1"/>
    <property type="match status" value="1"/>
</dbReference>
<protein>
    <recommendedName>
        <fullName evidence="7">Cuticle protein</fullName>
    </recommendedName>
</protein>
<keyword evidence="4" id="KW-0732">Signal</keyword>